<keyword evidence="1" id="KW-0812">Transmembrane</keyword>
<feature type="transmembrane region" description="Helical" evidence="1">
    <location>
        <begin position="370"/>
        <end position="401"/>
    </location>
</feature>
<dbReference type="PROSITE" id="PS00022">
    <property type="entry name" value="EGF_1"/>
    <property type="match status" value="1"/>
</dbReference>
<name>A0A0A1UEV3_ENTIV</name>
<evidence type="ECO:0000313" key="3">
    <source>
        <dbReference type="EMBL" id="ELP92465.1"/>
    </source>
</evidence>
<gene>
    <name evidence="3" type="ORF">EIN_523630</name>
</gene>
<keyword evidence="4" id="KW-1185">Reference proteome</keyword>
<reference evidence="3 4" key="1">
    <citation type="submission" date="2012-10" db="EMBL/GenBank/DDBJ databases">
        <authorList>
            <person name="Zafar N."/>
            <person name="Inman J."/>
            <person name="Hall N."/>
            <person name="Lorenzi H."/>
            <person name="Caler E."/>
        </authorList>
    </citation>
    <scope>NUCLEOTIDE SEQUENCE [LARGE SCALE GENOMIC DNA]</scope>
    <source>
        <strain evidence="3 4">IP1</strain>
    </source>
</reference>
<dbReference type="InterPro" id="IPR008271">
    <property type="entry name" value="Ser/Thr_kinase_AS"/>
</dbReference>
<accession>A0A0A1UEV3</accession>
<dbReference type="EC" id="2.7.10.2" evidence="3"/>
<dbReference type="PROSITE" id="PS50011">
    <property type="entry name" value="PROTEIN_KINASE_DOM"/>
    <property type="match status" value="1"/>
</dbReference>
<keyword evidence="1" id="KW-1133">Transmembrane helix</keyword>
<dbReference type="Gene3D" id="1.10.510.10">
    <property type="entry name" value="Transferase(Phosphotransferase) domain 1"/>
    <property type="match status" value="1"/>
</dbReference>
<keyword evidence="3" id="KW-0418">Kinase</keyword>
<dbReference type="PANTHER" id="PTHR45756:SF1">
    <property type="entry name" value="PROTEIN KINASE DOMAIN CONTAINING PROTEIN"/>
    <property type="match status" value="1"/>
</dbReference>
<dbReference type="AlphaFoldDB" id="A0A0A1UEV3"/>
<dbReference type="InterPro" id="IPR000719">
    <property type="entry name" value="Prot_kinase_dom"/>
</dbReference>
<dbReference type="InterPro" id="IPR011009">
    <property type="entry name" value="Kinase-like_dom_sf"/>
</dbReference>
<protein>
    <submittedName>
        <fullName evidence="3">Serine-threonine protein kinase, putative</fullName>
        <ecNumber evidence="3">2.7.10.2</ecNumber>
    </submittedName>
</protein>
<dbReference type="PANTHER" id="PTHR45756">
    <property type="entry name" value="PALMITOYLTRANSFERASE"/>
    <property type="match status" value="1"/>
</dbReference>
<dbReference type="GO" id="GO:0005524">
    <property type="term" value="F:ATP binding"/>
    <property type="evidence" value="ECO:0007669"/>
    <property type="project" value="InterPro"/>
</dbReference>
<dbReference type="InterPro" id="IPR001245">
    <property type="entry name" value="Ser-Thr/Tyr_kinase_cat_dom"/>
</dbReference>
<dbReference type="OrthoDB" id="4062651at2759"/>
<evidence type="ECO:0000259" key="2">
    <source>
        <dbReference type="PROSITE" id="PS50011"/>
    </source>
</evidence>
<proteinExistence type="predicted"/>
<dbReference type="KEGG" id="eiv:EIN_523630"/>
<keyword evidence="1" id="KW-0472">Membrane</keyword>
<sequence length="895" mass="103346">MNSSYTQRNIRVPKKSPYPNEPDRQFNYYLFISVTNFCDVKLQISVDSANGKIFRPFLTIDQKYADDLFAHIGVPLSVYFPMQNEGFFGYPACIGNDVYKTLFVEVEFTGNYSLLFDGRKNNRMQFFQQILIEKDDQGIERATCVDVWVGERFGALAEKQKEGILVRVEGQSGEHKTFSFFSKDQDYDIEIDLSAICPDDCGSYENRGRCLPSERRCVCNPSYGGDDCHKVCYYDRKWLVDNTNLCYFGAPGCDQYCHCNEGYIEKNHYCITPQCLAGKPGPKDECIAGTEACLENCQCLVKGGFVPTYEKLCKSKLCGNSRIDDLYDSSNVFMRREECDNGTNCNKYCRCLTGYITDPKDPKSCIKKEIGIGVIVSIVVGAVVVFIVILAILIFVLTFLLRYEKIDINIFKQQQPTYHLYISGSIRASPGKSSKYKMDPIDLDFGNETKATEIQDTRFQQIEVHNFSKKHMMIIFHTTNSKKFIFHFEPQVLHLTPHSKVKIVTVYMTIFCTTKIRDMKLPYTVWTSSSKYTLNDIAMTLKDKSFENWTNDDEKKMTNLLKGVKMHMHYNLMIKTDSASSTHIDLDELNMSENPIAEGAMGKVYIGSYRSVPVAIKQFRWENLNEEEMLYLKKNVIQECEMMSKLRNPFIANYMGSVTYIPQVSMVIQFFVLGSLAEYLRSEKDFYVEFPYKLKVRMLFDTSRGMQFLHENRIMHLDLKPDNLLVNSLDPNSACSIKITDFGTSRFTKKSIKSGEDKGLGTPIYAAPESFKDEYTFAGDVYSFAITAWEIFYQKEPYKEFMSIFEIKNHVIAGRRLKIDEKMPRLYREIINSCWQHDPTKRPGFDQITKMVIVTDEDCCNHCELDNNNTFIEKTEGLINKRMSKMRELLDEEDK</sequence>
<evidence type="ECO:0000313" key="4">
    <source>
        <dbReference type="Proteomes" id="UP000014680"/>
    </source>
</evidence>
<dbReference type="PROSITE" id="PS00108">
    <property type="entry name" value="PROTEIN_KINASE_ST"/>
    <property type="match status" value="1"/>
</dbReference>
<dbReference type="SUPFAM" id="SSF56112">
    <property type="entry name" value="Protein kinase-like (PK-like)"/>
    <property type="match status" value="1"/>
</dbReference>
<dbReference type="InterPro" id="IPR053215">
    <property type="entry name" value="TKL_Ser/Thr_kinase"/>
</dbReference>
<keyword evidence="3" id="KW-0808">Transferase</keyword>
<dbReference type="Proteomes" id="UP000014680">
    <property type="component" value="Unassembled WGS sequence"/>
</dbReference>
<dbReference type="SMART" id="SM00220">
    <property type="entry name" value="S_TKc"/>
    <property type="match status" value="1"/>
</dbReference>
<dbReference type="Pfam" id="PF07714">
    <property type="entry name" value="PK_Tyr_Ser-Thr"/>
    <property type="match status" value="1"/>
</dbReference>
<dbReference type="RefSeq" id="XP_004259236.1">
    <property type="nucleotide sequence ID" value="XM_004259188.1"/>
</dbReference>
<dbReference type="EMBL" id="KB206368">
    <property type="protein sequence ID" value="ELP92465.1"/>
    <property type="molecule type" value="Genomic_DNA"/>
</dbReference>
<organism evidence="3 4">
    <name type="scientific">Entamoeba invadens IP1</name>
    <dbReference type="NCBI Taxonomy" id="370355"/>
    <lineage>
        <taxon>Eukaryota</taxon>
        <taxon>Amoebozoa</taxon>
        <taxon>Evosea</taxon>
        <taxon>Archamoebae</taxon>
        <taxon>Mastigamoebida</taxon>
        <taxon>Entamoebidae</taxon>
        <taxon>Entamoeba</taxon>
    </lineage>
</organism>
<dbReference type="GO" id="GO:0004715">
    <property type="term" value="F:non-membrane spanning protein tyrosine kinase activity"/>
    <property type="evidence" value="ECO:0007669"/>
    <property type="project" value="UniProtKB-EC"/>
</dbReference>
<dbReference type="GeneID" id="14891444"/>
<dbReference type="VEuPathDB" id="AmoebaDB:EIN_523630"/>
<feature type="domain" description="Protein kinase" evidence="2">
    <location>
        <begin position="590"/>
        <end position="854"/>
    </location>
</feature>
<dbReference type="PRINTS" id="PR00109">
    <property type="entry name" value="TYRKINASE"/>
</dbReference>
<evidence type="ECO:0000256" key="1">
    <source>
        <dbReference type="SAM" id="Phobius"/>
    </source>
</evidence>
<dbReference type="InterPro" id="IPR000742">
    <property type="entry name" value="EGF"/>
</dbReference>